<dbReference type="AlphaFoldDB" id="A0A1W9HYK6"/>
<gene>
    <name evidence="2" type="ORF">A4S15_06885</name>
</gene>
<sequence length="482" mass="52159">MAAPDALRQGFVALTRFGYGSRGDGDIAAAAADPRGFVKAELNQPGVSLLDGAPLKASPLLIQALFDAQERVKQERKTTKDNASEPPLVTNGAPPDNAKPRDGVKPASAKPPSLEQQAFRADAYARLQRAISARCGISERLVAFWSNHFCVSARKSQFVRITAGAFEREAIRPHVLGRFADMLRAVEQHPAMLHYLDNQQSVGPTSKAGLNRKLGLNENLGREILELHTLGVGAGYTQGDVTALARIITGWTYVGREGRLGEPGRFIFNTNAHEPGEVTLLGKIYRDGGSEQGEAALADLARHPATARHIATKLIQHFVADIPPPALVQRLSKRFLESGGDLRAVTLALIEADEAWAARLDKMRNPYEFLIAAARLTGRMPENADATLNALSLLGMPLWQPPGPNGWPDTVSAWASAEGMKQRLDVAALIANRMRDVANPLDVLDRAIGAAASIETRQAVSRAESRQQGLALLLMSPEMQRR</sequence>
<dbReference type="Proteomes" id="UP000192872">
    <property type="component" value="Unassembled WGS sequence"/>
</dbReference>
<evidence type="ECO:0008006" key="4">
    <source>
        <dbReference type="Google" id="ProtNLM"/>
    </source>
</evidence>
<feature type="compositionally biased region" description="Basic and acidic residues" evidence="1">
    <location>
        <begin position="72"/>
        <end position="83"/>
    </location>
</feature>
<evidence type="ECO:0000256" key="1">
    <source>
        <dbReference type="SAM" id="MobiDB-lite"/>
    </source>
</evidence>
<dbReference type="STRING" id="1827387.A4S15_06885"/>
<proteinExistence type="predicted"/>
<dbReference type="Pfam" id="PF08811">
    <property type="entry name" value="DUF1800"/>
    <property type="match status" value="1"/>
</dbReference>
<evidence type="ECO:0000313" key="2">
    <source>
        <dbReference type="EMBL" id="OQW52556.1"/>
    </source>
</evidence>
<evidence type="ECO:0000313" key="3">
    <source>
        <dbReference type="Proteomes" id="UP000192872"/>
    </source>
</evidence>
<dbReference type="EMBL" id="LWDL01000012">
    <property type="protein sequence ID" value="OQW52556.1"/>
    <property type="molecule type" value="Genomic_DNA"/>
</dbReference>
<name>A0A1W9HYK6_9HYPH</name>
<dbReference type="InterPro" id="IPR014917">
    <property type="entry name" value="DUF1800"/>
</dbReference>
<comment type="caution">
    <text evidence="2">The sequence shown here is derived from an EMBL/GenBank/DDBJ whole genome shotgun (WGS) entry which is preliminary data.</text>
</comment>
<reference evidence="2 3" key="1">
    <citation type="journal article" date="2017" name="Water Res.">
        <title>Comammox in drinking water systems.</title>
        <authorList>
            <person name="Wang Y."/>
            <person name="Ma L."/>
            <person name="Mao Y."/>
            <person name="Jiang X."/>
            <person name="Xia Y."/>
            <person name="Yu K."/>
            <person name="Li B."/>
            <person name="Zhang T."/>
        </authorList>
    </citation>
    <scope>NUCLEOTIDE SEQUENCE [LARGE SCALE GENOMIC DNA]</scope>
    <source>
        <strain evidence="2">SG_bin8</strain>
    </source>
</reference>
<feature type="region of interest" description="Disordered" evidence="1">
    <location>
        <begin position="72"/>
        <end position="115"/>
    </location>
</feature>
<accession>A0A1W9HYK6</accession>
<protein>
    <recommendedName>
        <fullName evidence="4">DUF1800 domain-containing protein</fullName>
    </recommendedName>
</protein>
<organism evidence="2 3">
    <name type="scientific">Candidatus Raskinella chloraquaticus</name>
    <dbReference type="NCBI Taxonomy" id="1951219"/>
    <lineage>
        <taxon>Bacteria</taxon>
        <taxon>Pseudomonadati</taxon>
        <taxon>Pseudomonadota</taxon>
        <taxon>Alphaproteobacteria</taxon>
        <taxon>Hyphomicrobiales</taxon>
        <taxon>Phreatobacteraceae</taxon>
        <taxon>Candidatus Raskinella</taxon>
    </lineage>
</organism>
<dbReference type="RefSeq" id="WP_376801720.1">
    <property type="nucleotide sequence ID" value="NZ_DBNB01000020.1"/>
</dbReference>